<evidence type="ECO:0000313" key="5">
    <source>
        <dbReference type="Proteomes" id="UP000233786"/>
    </source>
</evidence>
<dbReference type="RefSeq" id="WP_272941771.1">
    <property type="nucleotide sequence ID" value="NZ_CP061007.1"/>
</dbReference>
<reference evidence="4" key="1">
    <citation type="submission" date="2017-12" db="EMBL/GenBank/DDBJ databases">
        <title>Sequencing the genomes of 1000 Actinobacteria strains.</title>
        <authorList>
            <person name="Klenk H.-P."/>
        </authorList>
    </citation>
    <scope>NUCLEOTIDE SEQUENCE [LARGE SCALE GENOMIC DNA]</scope>
    <source>
        <strain evidence="4">DSM 44228</strain>
    </source>
</reference>
<dbReference type="Proteomes" id="UP000233786">
    <property type="component" value="Unassembled WGS sequence"/>
</dbReference>
<dbReference type="PANTHER" id="PTHR23308">
    <property type="entry name" value="NUCLEAR INHIBITOR OF PROTEIN PHOSPHATASE-1"/>
    <property type="match status" value="1"/>
</dbReference>
<evidence type="ECO:0000313" key="4">
    <source>
        <dbReference type="EMBL" id="PKW16292.1"/>
    </source>
</evidence>
<gene>
    <name evidence="4" type="ORF">A8926_4110</name>
</gene>
<dbReference type="AlphaFoldDB" id="A0A2N3Y054"/>
<accession>A0A2N3Y054</accession>
<dbReference type="STRING" id="994479.GCA_000194155_05424"/>
<feature type="domain" description="FHA" evidence="3">
    <location>
        <begin position="206"/>
        <end position="255"/>
    </location>
</feature>
<protein>
    <submittedName>
        <fullName evidence="4">FHA domain-containing protein</fullName>
    </submittedName>
</protein>
<dbReference type="Pfam" id="PF00498">
    <property type="entry name" value="FHA"/>
    <property type="match status" value="1"/>
</dbReference>
<evidence type="ECO:0000256" key="1">
    <source>
        <dbReference type="ARBA" id="ARBA00022553"/>
    </source>
</evidence>
<feature type="region of interest" description="Disordered" evidence="2">
    <location>
        <begin position="140"/>
        <end position="178"/>
    </location>
</feature>
<dbReference type="Gene3D" id="2.60.200.20">
    <property type="match status" value="1"/>
</dbReference>
<name>A0A2N3Y054_SACSN</name>
<dbReference type="InterPro" id="IPR008984">
    <property type="entry name" value="SMAD_FHA_dom_sf"/>
</dbReference>
<evidence type="ECO:0000256" key="2">
    <source>
        <dbReference type="SAM" id="MobiDB-lite"/>
    </source>
</evidence>
<dbReference type="PROSITE" id="PS50006">
    <property type="entry name" value="FHA_DOMAIN"/>
    <property type="match status" value="1"/>
</dbReference>
<evidence type="ECO:0000259" key="3">
    <source>
        <dbReference type="PROSITE" id="PS50006"/>
    </source>
</evidence>
<dbReference type="EMBL" id="PJNB01000001">
    <property type="protein sequence ID" value="PKW16292.1"/>
    <property type="molecule type" value="Genomic_DNA"/>
</dbReference>
<dbReference type="InterPro" id="IPR050923">
    <property type="entry name" value="Cell_Proc_Reg/RNA_Proc"/>
</dbReference>
<comment type="caution">
    <text evidence="4">The sequence shown here is derived from an EMBL/GenBank/DDBJ whole genome shotgun (WGS) entry which is preliminary data.</text>
</comment>
<keyword evidence="5" id="KW-1185">Reference proteome</keyword>
<dbReference type="SMART" id="SM00240">
    <property type="entry name" value="FHA"/>
    <property type="match status" value="1"/>
</dbReference>
<dbReference type="InterPro" id="IPR000253">
    <property type="entry name" value="FHA_dom"/>
</dbReference>
<proteinExistence type="predicted"/>
<sequence length="279" mass="30715">MPLFVFHAGYAPIVLSHELAGDRAQVLVRIKGDREFYGPVLDRRRDGRPRRHRLHHLGEHAVRVPHLRREWCPRSCEAQETAGALLRCGSLPTGPLAHYGVDPGRVRGSMGRCAGVLVISLPEPTSWLITSTGFASGDVMSHPVNDVPPTKEVRRSPEATIPSTEPPKHVRIPQADREPVSRGVTPKLIYTRGPDAGVGHEVNSPCMLGRDHSCDLVLDDPTVSRFHAEVLLINNCYVVTDVGSLNGTYVNGQLIDRAELVDGDAVWIGTYRLRFQLDG</sequence>
<organism evidence="4 5">
    <name type="scientific">Saccharopolyspora spinosa</name>
    <dbReference type="NCBI Taxonomy" id="60894"/>
    <lineage>
        <taxon>Bacteria</taxon>
        <taxon>Bacillati</taxon>
        <taxon>Actinomycetota</taxon>
        <taxon>Actinomycetes</taxon>
        <taxon>Pseudonocardiales</taxon>
        <taxon>Pseudonocardiaceae</taxon>
        <taxon>Saccharopolyspora</taxon>
    </lineage>
</organism>
<dbReference type="SUPFAM" id="SSF49879">
    <property type="entry name" value="SMAD/FHA domain"/>
    <property type="match status" value="1"/>
</dbReference>
<keyword evidence="1" id="KW-0597">Phosphoprotein</keyword>